<gene>
    <name evidence="4" type="ORF">S03H2_60301</name>
</gene>
<keyword evidence="2" id="KW-0813">Transport</keyword>
<evidence type="ECO:0000256" key="2">
    <source>
        <dbReference type="ARBA" id="ARBA00022448"/>
    </source>
</evidence>
<dbReference type="PANTHER" id="PTHR43386">
    <property type="entry name" value="OLIGOPEPTIDE TRANSPORT SYSTEM PERMEASE PROTEIN APPC"/>
    <property type="match status" value="1"/>
</dbReference>
<dbReference type="PANTHER" id="PTHR43386:SF1">
    <property type="entry name" value="D,D-DIPEPTIDE TRANSPORT SYSTEM PERMEASE PROTEIN DDPC-RELATED"/>
    <property type="match status" value="1"/>
</dbReference>
<keyword evidence="3" id="KW-0472">Membrane</keyword>
<feature type="non-terminal residue" evidence="4">
    <location>
        <position position="1"/>
    </location>
</feature>
<evidence type="ECO:0008006" key="5">
    <source>
        <dbReference type="Google" id="ProtNLM"/>
    </source>
</evidence>
<dbReference type="InterPro" id="IPR050366">
    <property type="entry name" value="BP-dependent_transpt_permease"/>
</dbReference>
<dbReference type="EMBL" id="BARU01038845">
    <property type="protein sequence ID" value="GAH88533.1"/>
    <property type="molecule type" value="Genomic_DNA"/>
</dbReference>
<evidence type="ECO:0000313" key="4">
    <source>
        <dbReference type="EMBL" id="GAH88533.1"/>
    </source>
</evidence>
<evidence type="ECO:0000256" key="3">
    <source>
        <dbReference type="SAM" id="Phobius"/>
    </source>
</evidence>
<organism evidence="4">
    <name type="scientific">marine sediment metagenome</name>
    <dbReference type="NCBI Taxonomy" id="412755"/>
    <lineage>
        <taxon>unclassified sequences</taxon>
        <taxon>metagenomes</taxon>
        <taxon>ecological metagenomes</taxon>
    </lineage>
</organism>
<dbReference type="GO" id="GO:0005886">
    <property type="term" value="C:plasma membrane"/>
    <property type="evidence" value="ECO:0007669"/>
    <property type="project" value="UniProtKB-SubCell"/>
</dbReference>
<protein>
    <recommendedName>
        <fullName evidence="5">ABC transmembrane type-1 domain-containing protein</fullName>
    </recommendedName>
</protein>
<reference evidence="4" key="1">
    <citation type="journal article" date="2014" name="Front. Microbiol.">
        <title>High frequency of phylogenetically diverse reductive dehalogenase-homologous genes in deep subseafloor sedimentary metagenomes.</title>
        <authorList>
            <person name="Kawai M."/>
            <person name="Futagami T."/>
            <person name="Toyoda A."/>
            <person name="Takaki Y."/>
            <person name="Nishi S."/>
            <person name="Hori S."/>
            <person name="Arai W."/>
            <person name="Tsubouchi T."/>
            <person name="Morono Y."/>
            <person name="Uchiyama I."/>
            <person name="Ito T."/>
            <person name="Fujiyama A."/>
            <person name="Inagaki F."/>
            <person name="Takami H."/>
        </authorList>
    </citation>
    <scope>NUCLEOTIDE SEQUENCE</scope>
    <source>
        <strain evidence="4">Expedition CK06-06</strain>
    </source>
</reference>
<keyword evidence="3" id="KW-0812">Transmembrane</keyword>
<comment type="caution">
    <text evidence="4">The sequence shown here is derived from an EMBL/GenBank/DDBJ whole genome shotgun (WGS) entry which is preliminary data.</text>
</comment>
<sequence>NMLNGAQVYLISAPWLVWWPGLAIFVSTLAFNFFGDGLRDAMDPKFYSRKGR</sequence>
<name>X1L305_9ZZZZ</name>
<keyword evidence="3" id="KW-1133">Transmembrane helix</keyword>
<accession>X1L305</accession>
<comment type="subcellular location">
    <subcellularLocation>
        <location evidence="1">Cell membrane</location>
        <topology evidence="1">Multi-pass membrane protein</topology>
    </subcellularLocation>
</comment>
<dbReference type="AlphaFoldDB" id="X1L305"/>
<feature type="transmembrane region" description="Helical" evidence="3">
    <location>
        <begin position="15"/>
        <end position="35"/>
    </location>
</feature>
<proteinExistence type="predicted"/>
<evidence type="ECO:0000256" key="1">
    <source>
        <dbReference type="ARBA" id="ARBA00004651"/>
    </source>
</evidence>